<accession>A0A0K0EPT6</accession>
<keyword evidence="1" id="KW-0812">Transmembrane</keyword>
<evidence type="ECO:0000313" key="4">
    <source>
        <dbReference type="WBParaSite" id="TCONS_00003665.p1"/>
    </source>
</evidence>
<keyword evidence="1" id="KW-1133">Transmembrane helix</keyword>
<feature type="transmembrane region" description="Helical" evidence="1">
    <location>
        <begin position="169"/>
        <end position="194"/>
    </location>
</feature>
<sequence length="205" mass="23870">MLLFINTFFYTSLCFFKPNNDNNLITNNNEGTMNCSISNIPVHSKLEEESFRCFNNLNTDSKSFKCISKNKHAKCLFENFNILSDCRKNFESCGNIIFNCTLLENDKDSSEETKKIKPESVIKLENTKFDSNLINLPKSINFKKEWGKEKLFLKFGHLKNPVSTNNFEVIGLLCVVISIISFVYLFYIVVLMFVKWEEQKIESFI</sequence>
<proteinExistence type="predicted"/>
<dbReference type="AlphaFoldDB" id="A0A0K0EPT6"/>
<keyword evidence="2" id="KW-1185">Reference proteome</keyword>
<dbReference type="WBParaSite" id="SSTP_0001146800.1">
    <property type="protein sequence ID" value="SSTP_0001146800.1"/>
    <property type="gene ID" value="SSTP_0001146800"/>
</dbReference>
<dbReference type="WBParaSite" id="TCONS_00003665.p1">
    <property type="protein sequence ID" value="TCONS_00003665.p1"/>
    <property type="gene ID" value="XLOC_000100"/>
</dbReference>
<protein>
    <submittedName>
        <fullName evidence="4">Phlebovirus glycoprotein G2 fusion domain-containing protein</fullName>
    </submittedName>
</protein>
<dbReference type="Proteomes" id="UP000035681">
    <property type="component" value="Unplaced"/>
</dbReference>
<evidence type="ECO:0000313" key="2">
    <source>
        <dbReference type="Proteomes" id="UP000035681"/>
    </source>
</evidence>
<name>A0A0K0EPT6_STRER</name>
<reference evidence="3" key="1">
    <citation type="submission" date="2015-08" db="UniProtKB">
        <authorList>
            <consortium name="WormBaseParasite"/>
        </authorList>
    </citation>
    <scope>IDENTIFICATION</scope>
</reference>
<keyword evidence="1" id="KW-0472">Membrane</keyword>
<evidence type="ECO:0000256" key="1">
    <source>
        <dbReference type="SAM" id="Phobius"/>
    </source>
</evidence>
<organism evidence="3">
    <name type="scientific">Strongyloides stercoralis</name>
    <name type="common">Threadworm</name>
    <dbReference type="NCBI Taxonomy" id="6248"/>
    <lineage>
        <taxon>Eukaryota</taxon>
        <taxon>Metazoa</taxon>
        <taxon>Ecdysozoa</taxon>
        <taxon>Nematoda</taxon>
        <taxon>Chromadorea</taxon>
        <taxon>Rhabditida</taxon>
        <taxon>Tylenchina</taxon>
        <taxon>Panagrolaimomorpha</taxon>
        <taxon>Strongyloidoidea</taxon>
        <taxon>Strongyloididae</taxon>
        <taxon>Strongyloides</taxon>
    </lineage>
</organism>
<evidence type="ECO:0000313" key="3">
    <source>
        <dbReference type="WBParaSite" id="SSTP_0001146800.1"/>
    </source>
</evidence>